<dbReference type="GeneID" id="24874353"/>
<feature type="domain" description="Schlafen AlbA-2" evidence="1">
    <location>
        <begin position="30"/>
        <end position="177"/>
    </location>
</feature>
<evidence type="ECO:0000313" key="2">
    <source>
        <dbReference type="EMBL" id="AJZ76193.1"/>
    </source>
</evidence>
<dbReference type="InterPro" id="IPR007421">
    <property type="entry name" value="Schlafen_AlbA_2_dom"/>
</dbReference>
<dbReference type="OrthoDB" id="383185at2157"/>
<dbReference type="RefSeq" id="WP_048186883.1">
    <property type="nucleotide sequence ID" value="NZ_CP011097.1"/>
</dbReference>
<dbReference type="EMBL" id="CP011097">
    <property type="protein sequence ID" value="AJZ76193.1"/>
    <property type="molecule type" value="Genomic_DNA"/>
</dbReference>
<dbReference type="Pfam" id="PF04326">
    <property type="entry name" value="SLFN_AlbA_2"/>
    <property type="match status" value="1"/>
</dbReference>
<dbReference type="KEGG" id="tah:SU86_007260"/>
<keyword evidence="3" id="KW-1185">Reference proteome</keyword>
<gene>
    <name evidence="2" type="ORF">SU86_007260</name>
</gene>
<dbReference type="AlphaFoldDB" id="A0A3G1B2U8"/>
<organism evidence="2 3">
    <name type="scientific">Candidatus Nitrosotenuis cloacae</name>
    <dbReference type="NCBI Taxonomy" id="1603555"/>
    <lineage>
        <taxon>Archaea</taxon>
        <taxon>Nitrososphaerota</taxon>
        <taxon>Candidatus Nitrosotenuis</taxon>
    </lineage>
</organism>
<sequence length="493" mass="57075">MKKDGVIINDELSDPLGDNVIDFLLSQSKETPFHDFKSTLDIGKNSTDFPKIIKDIFAFTNAGGGFLVLGVKPNDHVDKEIKGSFIKTGLPENFEIESASLQEKINSYMDKPLEILYAPFEREVNGEKRKFALIYIPPSFKIMTPIKDGVYNIDGKEKKAFTKEQILIRRGTQSVPASQYEIYRMNKRLEDENYRLSLLTGEPDKVEETLLSNLFEVKKLPKFVYIGTAKFKNGLELQGWLDKEYPDARYFFFRVRHHEDKIVSFQNLENTSNFHHHLVYPDEIKKEPIENWLDSGPKERIITSLLNKEVAGKGKEQEMRYFVKHKKLFYHTVNDERKVSWPSRYKGVSSRIVAKKIWAEQLGRSVFWHAAIQPTFTRLNDKFYLKIALTSIITEDGKKVSTGMKEGTVITRKSFNTFNNQYLNNILFWINKLGDGTDIKISDDLVISVNPVETKLDTGISWDIPTSTIKEFIEEFKPEEEQSEEEGEEENEF</sequence>
<name>A0A3G1B2U8_9ARCH</name>
<proteinExistence type="predicted"/>
<evidence type="ECO:0000259" key="1">
    <source>
        <dbReference type="Pfam" id="PF04326"/>
    </source>
</evidence>
<evidence type="ECO:0000313" key="3">
    <source>
        <dbReference type="Proteomes" id="UP000266745"/>
    </source>
</evidence>
<dbReference type="Gene3D" id="3.30.950.30">
    <property type="entry name" value="Schlafen, AAA domain"/>
    <property type="match status" value="1"/>
</dbReference>
<dbReference type="Proteomes" id="UP000266745">
    <property type="component" value="Chromosome"/>
</dbReference>
<protein>
    <recommendedName>
        <fullName evidence="1">Schlafen AlbA-2 domain-containing protein</fullName>
    </recommendedName>
</protein>
<accession>A0A3G1B2U8</accession>
<dbReference type="InterPro" id="IPR038461">
    <property type="entry name" value="Schlafen_AlbA_2_dom_sf"/>
</dbReference>
<reference evidence="2 3" key="1">
    <citation type="journal article" date="2016" name="Sci. Rep.">
        <title>A novel ammonia-oxidizing archaeon from wastewater treatment plant: Its enrichment, physiological and genomic characteristics.</title>
        <authorList>
            <person name="Li Y."/>
            <person name="Ding K."/>
            <person name="Wen X."/>
            <person name="Zhang B."/>
            <person name="Shen B."/>
            <person name="Yang Y."/>
        </authorList>
    </citation>
    <scope>NUCLEOTIDE SEQUENCE [LARGE SCALE GENOMIC DNA]</scope>
    <source>
        <strain evidence="2 3">SAT1</strain>
    </source>
</reference>